<dbReference type="AlphaFoldDB" id="A0A2R6S423"/>
<dbReference type="Proteomes" id="UP000186601">
    <property type="component" value="Unassembled WGS sequence"/>
</dbReference>
<accession>A0A2R6S423</accession>
<sequence length="231" mass="24914">MYAILDAKSYYDARYVTNVAYFYLNPSQEQVFTYEIANPGDADIWTFSLRDWNTDQGAIPLDAYPTLQQVTYDFVDDSLSGNCTVPTSSAAANSTTLTSPCMTGTFDPGNVLSFNITSSVPLNNTLASNTTSAATPSSTSSVLRAQDKGWTFSDDAPSLILRLVDPLHDTLGPIVLRTAVTRPHDSTELKVCLAGVQGGNEVGAQVMAPLGLILMRQADYALYATRPSDDD</sequence>
<dbReference type="OrthoDB" id="100006at2759"/>
<evidence type="ECO:0000313" key="1">
    <source>
        <dbReference type="EMBL" id="PSS37037.1"/>
    </source>
</evidence>
<protein>
    <submittedName>
        <fullName evidence="1">Uncharacterized protein</fullName>
    </submittedName>
</protein>
<proteinExistence type="predicted"/>
<reference evidence="1 2" key="1">
    <citation type="submission" date="2018-02" db="EMBL/GenBank/DDBJ databases">
        <title>Genome sequence of the basidiomycete white-rot fungus Phlebia centrifuga.</title>
        <authorList>
            <person name="Granchi Z."/>
            <person name="Peng M."/>
            <person name="de Vries R.P."/>
            <person name="Hilden K."/>
            <person name="Makela M.R."/>
            <person name="Grigoriev I."/>
            <person name="Riley R."/>
        </authorList>
    </citation>
    <scope>NUCLEOTIDE SEQUENCE [LARGE SCALE GENOMIC DNA]</scope>
    <source>
        <strain evidence="1 2">FBCC195</strain>
    </source>
</reference>
<name>A0A2R6S423_9APHY</name>
<evidence type="ECO:0000313" key="2">
    <source>
        <dbReference type="Proteomes" id="UP000186601"/>
    </source>
</evidence>
<gene>
    <name evidence="1" type="ORF">PHLCEN_2v1076</name>
</gene>
<dbReference type="EMBL" id="MLYV02000084">
    <property type="protein sequence ID" value="PSS37037.1"/>
    <property type="molecule type" value="Genomic_DNA"/>
</dbReference>
<organism evidence="1 2">
    <name type="scientific">Hermanssonia centrifuga</name>
    <dbReference type="NCBI Taxonomy" id="98765"/>
    <lineage>
        <taxon>Eukaryota</taxon>
        <taxon>Fungi</taxon>
        <taxon>Dikarya</taxon>
        <taxon>Basidiomycota</taxon>
        <taxon>Agaricomycotina</taxon>
        <taxon>Agaricomycetes</taxon>
        <taxon>Polyporales</taxon>
        <taxon>Meruliaceae</taxon>
        <taxon>Hermanssonia</taxon>
    </lineage>
</organism>
<keyword evidence="2" id="KW-1185">Reference proteome</keyword>
<comment type="caution">
    <text evidence="1">The sequence shown here is derived from an EMBL/GenBank/DDBJ whole genome shotgun (WGS) entry which is preliminary data.</text>
</comment>